<gene>
    <name evidence="6" type="ORF">IW256_004540</name>
</gene>
<proteinExistence type="predicted"/>
<dbReference type="InterPro" id="IPR005471">
    <property type="entry name" value="Tscrpt_reg_IclR_N"/>
</dbReference>
<organism evidence="6 7">
    <name type="scientific">Actinomadura viridis</name>
    <dbReference type="NCBI Taxonomy" id="58110"/>
    <lineage>
        <taxon>Bacteria</taxon>
        <taxon>Bacillati</taxon>
        <taxon>Actinomycetota</taxon>
        <taxon>Actinomycetes</taxon>
        <taxon>Streptosporangiales</taxon>
        <taxon>Thermomonosporaceae</taxon>
        <taxon>Actinomadura</taxon>
    </lineage>
</organism>
<dbReference type="InterPro" id="IPR014757">
    <property type="entry name" value="Tscrpt_reg_IclR_C"/>
</dbReference>
<dbReference type="RefSeq" id="WP_197012893.1">
    <property type="nucleotide sequence ID" value="NZ_BAABES010000016.1"/>
</dbReference>
<dbReference type="InterPro" id="IPR036388">
    <property type="entry name" value="WH-like_DNA-bd_sf"/>
</dbReference>
<dbReference type="EMBL" id="JADOUA010000001">
    <property type="protein sequence ID" value="MBG6090427.1"/>
    <property type="molecule type" value="Genomic_DNA"/>
</dbReference>
<dbReference type="PANTHER" id="PTHR30136:SF8">
    <property type="entry name" value="TRANSCRIPTIONAL REGULATORY PROTEIN"/>
    <property type="match status" value="1"/>
</dbReference>
<dbReference type="Pfam" id="PF09339">
    <property type="entry name" value="HTH_IclR"/>
    <property type="match status" value="1"/>
</dbReference>
<dbReference type="SUPFAM" id="SSF55781">
    <property type="entry name" value="GAF domain-like"/>
    <property type="match status" value="1"/>
</dbReference>
<evidence type="ECO:0000313" key="6">
    <source>
        <dbReference type="EMBL" id="MBG6090427.1"/>
    </source>
</evidence>
<dbReference type="InterPro" id="IPR036390">
    <property type="entry name" value="WH_DNA-bd_sf"/>
</dbReference>
<name>A0A931DJ98_9ACTN</name>
<keyword evidence="2 6" id="KW-0238">DNA-binding</keyword>
<dbReference type="GO" id="GO:0003700">
    <property type="term" value="F:DNA-binding transcription factor activity"/>
    <property type="evidence" value="ECO:0007669"/>
    <property type="project" value="TreeGrafter"/>
</dbReference>
<evidence type="ECO:0000313" key="7">
    <source>
        <dbReference type="Proteomes" id="UP000614047"/>
    </source>
</evidence>
<dbReference type="InterPro" id="IPR029016">
    <property type="entry name" value="GAF-like_dom_sf"/>
</dbReference>
<dbReference type="SMART" id="SM00346">
    <property type="entry name" value="HTH_ICLR"/>
    <property type="match status" value="1"/>
</dbReference>
<evidence type="ECO:0000256" key="3">
    <source>
        <dbReference type="ARBA" id="ARBA00023163"/>
    </source>
</evidence>
<dbReference type="GO" id="GO:0003677">
    <property type="term" value="F:DNA binding"/>
    <property type="evidence" value="ECO:0007669"/>
    <property type="project" value="UniProtKB-KW"/>
</dbReference>
<keyword evidence="1" id="KW-0805">Transcription regulation</keyword>
<evidence type="ECO:0000256" key="2">
    <source>
        <dbReference type="ARBA" id="ARBA00023125"/>
    </source>
</evidence>
<dbReference type="PROSITE" id="PS51078">
    <property type="entry name" value="ICLR_ED"/>
    <property type="match status" value="1"/>
</dbReference>
<evidence type="ECO:0000256" key="1">
    <source>
        <dbReference type="ARBA" id="ARBA00023015"/>
    </source>
</evidence>
<dbReference type="InterPro" id="IPR050707">
    <property type="entry name" value="HTH_MetabolicPath_Reg"/>
</dbReference>
<dbReference type="Gene3D" id="1.10.10.10">
    <property type="entry name" value="Winged helix-like DNA-binding domain superfamily/Winged helix DNA-binding domain"/>
    <property type="match status" value="1"/>
</dbReference>
<reference evidence="6" key="1">
    <citation type="submission" date="2020-11" db="EMBL/GenBank/DDBJ databases">
        <title>Sequencing the genomes of 1000 actinobacteria strains.</title>
        <authorList>
            <person name="Klenk H.-P."/>
        </authorList>
    </citation>
    <scope>NUCLEOTIDE SEQUENCE</scope>
    <source>
        <strain evidence="6">DSM 43175</strain>
    </source>
</reference>
<sequence>MTGTKVLTTARKMLEIVDAVGFSTGPVSVAELADRFGWSRGAMHQYLHTAKEAGWFVQDDAGRYHLSHHVSVLARMRSAQADIAEILQPRMRQLAADLGEAVSFAVLDQGGLFIVERAEPVGIYQRQKFQTSISITTSASGKAIVAHLSERERDRLRAGGVELAPAEVYAEVADRGFALVRSDWLGSDITAVAVPLMVRGHCMGALSVIAPAVRVDETVVAEMTRRLLEMARNASGELIAEERTHG</sequence>
<dbReference type="Proteomes" id="UP000614047">
    <property type="component" value="Unassembled WGS sequence"/>
</dbReference>
<accession>A0A931DJ98</accession>
<evidence type="ECO:0000259" key="5">
    <source>
        <dbReference type="PROSITE" id="PS51078"/>
    </source>
</evidence>
<comment type="caution">
    <text evidence="6">The sequence shown here is derived from an EMBL/GenBank/DDBJ whole genome shotgun (WGS) entry which is preliminary data.</text>
</comment>
<dbReference type="PROSITE" id="PS51077">
    <property type="entry name" value="HTH_ICLR"/>
    <property type="match status" value="1"/>
</dbReference>
<feature type="domain" description="HTH iclR-type" evidence="4">
    <location>
        <begin position="7"/>
        <end position="68"/>
    </location>
</feature>
<dbReference type="GO" id="GO:0045892">
    <property type="term" value="P:negative regulation of DNA-templated transcription"/>
    <property type="evidence" value="ECO:0007669"/>
    <property type="project" value="TreeGrafter"/>
</dbReference>
<keyword evidence="3" id="KW-0804">Transcription</keyword>
<dbReference type="Pfam" id="PF01614">
    <property type="entry name" value="IclR_C"/>
    <property type="match status" value="1"/>
</dbReference>
<dbReference type="PANTHER" id="PTHR30136">
    <property type="entry name" value="HELIX-TURN-HELIX TRANSCRIPTIONAL REGULATOR, ICLR FAMILY"/>
    <property type="match status" value="1"/>
</dbReference>
<evidence type="ECO:0000259" key="4">
    <source>
        <dbReference type="PROSITE" id="PS51077"/>
    </source>
</evidence>
<keyword evidence="7" id="KW-1185">Reference proteome</keyword>
<dbReference type="AlphaFoldDB" id="A0A931DJ98"/>
<dbReference type="Gene3D" id="3.30.450.40">
    <property type="match status" value="1"/>
</dbReference>
<feature type="domain" description="IclR-ED" evidence="5">
    <location>
        <begin position="69"/>
        <end position="240"/>
    </location>
</feature>
<dbReference type="SUPFAM" id="SSF46785">
    <property type="entry name" value="Winged helix' DNA-binding domain"/>
    <property type="match status" value="1"/>
</dbReference>
<protein>
    <submittedName>
        <fullName evidence="6">DNA-binding IclR family transcriptional regulator</fullName>
    </submittedName>
</protein>